<name>A0AAD6Y5K1_9AGAR</name>
<organism evidence="1 2">
    <name type="scientific">Mycena pura</name>
    <dbReference type="NCBI Taxonomy" id="153505"/>
    <lineage>
        <taxon>Eukaryota</taxon>
        <taxon>Fungi</taxon>
        <taxon>Dikarya</taxon>
        <taxon>Basidiomycota</taxon>
        <taxon>Agaricomycotina</taxon>
        <taxon>Agaricomycetes</taxon>
        <taxon>Agaricomycetidae</taxon>
        <taxon>Agaricales</taxon>
        <taxon>Marasmiineae</taxon>
        <taxon>Mycenaceae</taxon>
        <taxon>Mycena</taxon>
    </lineage>
</organism>
<dbReference type="EMBL" id="JARJCW010000093">
    <property type="protein sequence ID" value="KAJ7195124.1"/>
    <property type="molecule type" value="Genomic_DNA"/>
</dbReference>
<proteinExistence type="predicted"/>
<evidence type="ECO:0000313" key="1">
    <source>
        <dbReference type="EMBL" id="KAJ7195124.1"/>
    </source>
</evidence>
<reference evidence="1" key="1">
    <citation type="submission" date="2023-03" db="EMBL/GenBank/DDBJ databases">
        <title>Massive genome expansion in bonnet fungi (Mycena s.s.) driven by repeated elements and novel gene families across ecological guilds.</title>
        <authorList>
            <consortium name="Lawrence Berkeley National Laboratory"/>
            <person name="Harder C.B."/>
            <person name="Miyauchi S."/>
            <person name="Viragh M."/>
            <person name="Kuo A."/>
            <person name="Thoen E."/>
            <person name="Andreopoulos B."/>
            <person name="Lu D."/>
            <person name="Skrede I."/>
            <person name="Drula E."/>
            <person name="Henrissat B."/>
            <person name="Morin E."/>
            <person name="Kohler A."/>
            <person name="Barry K."/>
            <person name="LaButti K."/>
            <person name="Morin E."/>
            <person name="Salamov A."/>
            <person name="Lipzen A."/>
            <person name="Mereny Z."/>
            <person name="Hegedus B."/>
            <person name="Baldrian P."/>
            <person name="Stursova M."/>
            <person name="Weitz H."/>
            <person name="Taylor A."/>
            <person name="Grigoriev I.V."/>
            <person name="Nagy L.G."/>
            <person name="Martin F."/>
            <person name="Kauserud H."/>
        </authorList>
    </citation>
    <scope>NUCLEOTIDE SEQUENCE</scope>
    <source>
        <strain evidence="1">9144</strain>
    </source>
</reference>
<evidence type="ECO:0000313" key="2">
    <source>
        <dbReference type="Proteomes" id="UP001219525"/>
    </source>
</evidence>
<protein>
    <submittedName>
        <fullName evidence="1">Uncharacterized protein</fullName>
    </submittedName>
</protein>
<sequence length="182" mass="18499">MLRRRNRVASDGLVLATAPANVNVPPSQGNAAVGAEFNVTIDTHGMNHATILGLIRFYNEDRTCGPRPAMRHARLTALLAPVACACYPRLPQCLPDTRPAVLISASSSAVRDAAVPASTTNSNSAVAISRAAATVAGPAAAVAGLAAAVAGPAAAVTGSIVVDATTDISNSDLDETKARLRH</sequence>
<keyword evidence="2" id="KW-1185">Reference proteome</keyword>
<accession>A0AAD6Y5K1</accession>
<gene>
    <name evidence="1" type="ORF">GGX14DRAFT_575894</name>
</gene>
<comment type="caution">
    <text evidence="1">The sequence shown here is derived from an EMBL/GenBank/DDBJ whole genome shotgun (WGS) entry which is preliminary data.</text>
</comment>
<dbReference type="Proteomes" id="UP001219525">
    <property type="component" value="Unassembled WGS sequence"/>
</dbReference>
<dbReference type="AlphaFoldDB" id="A0AAD6Y5K1"/>